<dbReference type="Proteomes" id="UP000664398">
    <property type="component" value="Unassembled WGS sequence"/>
</dbReference>
<protein>
    <recommendedName>
        <fullName evidence="3">Head-to-tail stopper</fullName>
    </recommendedName>
</protein>
<reference evidence="1" key="1">
    <citation type="submission" date="2021-03" db="EMBL/GenBank/DDBJ databases">
        <title>Leucobacter chromiisoli sp. nov., isolated from chromium-containing soil of chemical plant.</title>
        <authorList>
            <person name="Xu Z."/>
        </authorList>
    </citation>
    <scope>NUCLEOTIDE SEQUENCE</scope>
    <source>
        <strain evidence="1">A2</strain>
    </source>
</reference>
<dbReference type="AlphaFoldDB" id="A0A939LWQ7"/>
<accession>A0A939LWQ7</accession>
<evidence type="ECO:0008006" key="3">
    <source>
        <dbReference type="Google" id="ProtNLM"/>
    </source>
</evidence>
<sequence length="116" mass="12931">MSFPNGEQVVRLRRAEVLDPYSGTVTLGDWDDPDELDLEGAYVASSSTSARRDAARNELLEEKSLYLDDPHADVQAQDRIRAQGVTYQIDGMPTADVNPWTGWQPIREIPLTRVSG</sequence>
<organism evidence="1 2">
    <name type="scientific">Leucobacter ruminantium</name>
    <dbReference type="NCBI Taxonomy" id="1289170"/>
    <lineage>
        <taxon>Bacteria</taxon>
        <taxon>Bacillati</taxon>
        <taxon>Actinomycetota</taxon>
        <taxon>Actinomycetes</taxon>
        <taxon>Micrococcales</taxon>
        <taxon>Microbacteriaceae</taxon>
        <taxon>Leucobacter</taxon>
    </lineage>
</organism>
<proteinExistence type="predicted"/>
<gene>
    <name evidence="1" type="ORF">J4H91_11025</name>
</gene>
<evidence type="ECO:0000313" key="1">
    <source>
        <dbReference type="EMBL" id="MBO1805841.1"/>
    </source>
</evidence>
<comment type="caution">
    <text evidence="1">The sequence shown here is derived from an EMBL/GenBank/DDBJ whole genome shotgun (WGS) entry which is preliminary data.</text>
</comment>
<dbReference type="EMBL" id="JAGDYL010000019">
    <property type="protein sequence ID" value="MBO1805841.1"/>
    <property type="molecule type" value="Genomic_DNA"/>
</dbReference>
<keyword evidence="2" id="KW-1185">Reference proteome</keyword>
<name>A0A939LWQ7_9MICO</name>
<evidence type="ECO:0000313" key="2">
    <source>
        <dbReference type="Proteomes" id="UP000664398"/>
    </source>
</evidence>
<dbReference type="RefSeq" id="WP_208046311.1">
    <property type="nucleotide sequence ID" value="NZ_JAGDYL010000019.1"/>
</dbReference>